<dbReference type="EMBL" id="JAEPQZ010000004">
    <property type="protein sequence ID" value="KAG2182569.1"/>
    <property type="molecule type" value="Genomic_DNA"/>
</dbReference>
<reference evidence="2" key="1">
    <citation type="submission" date="2020-12" db="EMBL/GenBank/DDBJ databases">
        <title>Metabolic potential, ecology and presence of endohyphal bacteria is reflected in genomic diversity of Mucoromycotina.</title>
        <authorList>
            <person name="Muszewska A."/>
            <person name="Okrasinska A."/>
            <person name="Steczkiewicz K."/>
            <person name="Drgas O."/>
            <person name="Orlowska M."/>
            <person name="Perlinska-Lenart U."/>
            <person name="Aleksandrzak-Piekarczyk T."/>
            <person name="Szatraj K."/>
            <person name="Zielenkiewicz U."/>
            <person name="Pilsyk S."/>
            <person name="Malc E."/>
            <person name="Mieczkowski P."/>
            <person name="Kruszewska J.S."/>
            <person name="Biernat P."/>
            <person name="Pawlowska J."/>
        </authorList>
    </citation>
    <scope>NUCLEOTIDE SEQUENCE</scope>
    <source>
        <strain evidence="2">WA0000067209</strain>
    </source>
</reference>
<evidence type="ECO:0000256" key="1">
    <source>
        <dbReference type="SAM" id="MobiDB-lite"/>
    </source>
</evidence>
<sequence length="176" mass="19527">MEQRDYLLYIYLACVALADYIRNWLHAGAELPVRHPSSHDSWRFFVDRYGQPAGGGSRSSAKSTSVISDKPCSPHPTSSRHSVRQPADTGAESVPKDAFQLLFAEYSDALFSGRYLPHGHLHTMFPEDALKNSSIRGKWYMLRIVTIVQSSDIAAAAHCHNTGEFSSSSPAQMTLQ</sequence>
<protein>
    <submittedName>
        <fullName evidence="2">Uncharacterized protein</fullName>
    </submittedName>
</protein>
<keyword evidence="3" id="KW-1185">Reference proteome</keyword>
<dbReference type="AlphaFoldDB" id="A0A8H7Q030"/>
<evidence type="ECO:0000313" key="2">
    <source>
        <dbReference type="EMBL" id="KAG2182569.1"/>
    </source>
</evidence>
<feature type="compositionally biased region" description="Polar residues" evidence="1">
    <location>
        <begin position="58"/>
        <end position="67"/>
    </location>
</feature>
<gene>
    <name evidence="2" type="ORF">INT43_007500</name>
</gene>
<evidence type="ECO:0000313" key="3">
    <source>
        <dbReference type="Proteomes" id="UP000654370"/>
    </source>
</evidence>
<organism evidence="2 3">
    <name type="scientific">Mortierella isabellina</name>
    <name type="common">Filamentous fungus</name>
    <name type="synonym">Umbelopsis isabellina</name>
    <dbReference type="NCBI Taxonomy" id="91625"/>
    <lineage>
        <taxon>Eukaryota</taxon>
        <taxon>Fungi</taxon>
        <taxon>Fungi incertae sedis</taxon>
        <taxon>Mucoromycota</taxon>
        <taxon>Mucoromycotina</taxon>
        <taxon>Umbelopsidomycetes</taxon>
        <taxon>Umbelopsidales</taxon>
        <taxon>Umbelopsidaceae</taxon>
        <taxon>Umbelopsis</taxon>
    </lineage>
</organism>
<proteinExistence type="predicted"/>
<comment type="caution">
    <text evidence="2">The sequence shown here is derived from an EMBL/GenBank/DDBJ whole genome shotgun (WGS) entry which is preliminary data.</text>
</comment>
<accession>A0A8H7Q030</accession>
<dbReference type="Proteomes" id="UP000654370">
    <property type="component" value="Unassembled WGS sequence"/>
</dbReference>
<feature type="region of interest" description="Disordered" evidence="1">
    <location>
        <begin position="54"/>
        <end position="91"/>
    </location>
</feature>
<name>A0A8H7Q030_MORIS</name>